<evidence type="ECO:0000256" key="7">
    <source>
        <dbReference type="ARBA" id="ARBA00022839"/>
    </source>
</evidence>
<comment type="similarity">
    <text evidence="2">Belongs to the REXO4 family.</text>
</comment>
<organism evidence="12 13">
    <name type="scientific">Amniculicola lignicola CBS 123094</name>
    <dbReference type="NCBI Taxonomy" id="1392246"/>
    <lineage>
        <taxon>Eukaryota</taxon>
        <taxon>Fungi</taxon>
        <taxon>Dikarya</taxon>
        <taxon>Ascomycota</taxon>
        <taxon>Pezizomycotina</taxon>
        <taxon>Dothideomycetes</taxon>
        <taxon>Pleosporomycetidae</taxon>
        <taxon>Pleosporales</taxon>
        <taxon>Amniculicolaceae</taxon>
        <taxon>Amniculicola</taxon>
    </lineage>
</organism>
<dbReference type="Gene3D" id="3.30.420.10">
    <property type="entry name" value="Ribonuclease H-like superfamily/Ribonuclease H"/>
    <property type="match status" value="1"/>
</dbReference>
<dbReference type="GO" id="GO:0003676">
    <property type="term" value="F:nucleic acid binding"/>
    <property type="evidence" value="ECO:0007669"/>
    <property type="project" value="InterPro"/>
</dbReference>
<evidence type="ECO:0000256" key="2">
    <source>
        <dbReference type="ARBA" id="ARBA00010489"/>
    </source>
</evidence>
<reference evidence="12" key="1">
    <citation type="journal article" date="2020" name="Stud. Mycol.">
        <title>101 Dothideomycetes genomes: a test case for predicting lifestyles and emergence of pathogens.</title>
        <authorList>
            <person name="Haridas S."/>
            <person name="Albert R."/>
            <person name="Binder M."/>
            <person name="Bloem J."/>
            <person name="Labutti K."/>
            <person name="Salamov A."/>
            <person name="Andreopoulos B."/>
            <person name="Baker S."/>
            <person name="Barry K."/>
            <person name="Bills G."/>
            <person name="Bluhm B."/>
            <person name="Cannon C."/>
            <person name="Castanera R."/>
            <person name="Culley D."/>
            <person name="Daum C."/>
            <person name="Ezra D."/>
            <person name="Gonzalez J."/>
            <person name="Henrissat B."/>
            <person name="Kuo A."/>
            <person name="Liang C."/>
            <person name="Lipzen A."/>
            <person name="Lutzoni F."/>
            <person name="Magnuson J."/>
            <person name="Mondo S."/>
            <person name="Nolan M."/>
            <person name="Ohm R."/>
            <person name="Pangilinan J."/>
            <person name="Park H.-J."/>
            <person name="Ramirez L."/>
            <person name="Alfaro M."/>
            <person name="Sun H."/>
            <person name="Tritt A."/>
            <person name="Yoshinaga Y."/>
            <person name="Zwiers L.-H."/>
            <person name="Turgeon B."/>
            <person name="Goodwin S."/>
            <person name="Spatafora J."/>
            <person name="Crous P."/>
            <person name="Grigoriev I."/>
        </authorList>
    </citation>
    <scope>NUCLEOTIDE SEQUENCE</scope>
    <source>
        <strain evidence="12">CBS 123094</strain>
    </source>
</reference>
<dbReference type="SMART" id="SM00479">
    <property type="entry name" value="EXOIII"/>
    <property type="match status" value="1"/>
</dbReference>
<dbReference type="InterPro" id="IPR037431">
    <property type="entry name" value="REX4_DEDDh_dom"/>
</dbReference>
<evidence type="ECO:0000313" key="13">
    <source>
        <dbReference type="Proteomes" id="UP000799779"/>
    </source>
</evidence>
<dbReference type="FunFam" id="3.30.420.10:FF:000007">
    <property type="entry name" value="Interferon-stimulated exonuclease gene 20"/>
    <property type="match status" value="1"/>
</dbReference>
<sequence length="360" mass="39912">MAPIDTKNLSSNWKRLQQRLRPSTKAQPLTTDAKEEHGSLKRKRTKNPHGDQPPDLNVSTRRDTEKSAPHKTPPSRKRQRMEEPASVGASAKRADAGSHSLSKSKSMPHMRQKSLHVDPEDASQAISILTPYNAELENEGVSPTALPGRYIALDCEMVGTGPEPDRDSALARVSVVNFHGHQIYDSYVQVAVPVTDFRTAVSGIEPRHIKSGVARTFKEVHNDLKILLTERVLVGHAIKNDLDALMLKHEKRFIRDTSKYSKFREIAPIPGRTPGLKHLVLKLLGVEIQTGKHNSVEDARATMALFRLEKEGFDQEVIKMYGSAGLDRGVQGVGADGNGDGTAKKKNNSNRKKKKKKKKN</sequence>
<keyword evidence="8" id="KW-0539">Nucleus</keyword>
<feature type="compositionally biased region" description="Basic residues" evidence="10">
    <location>
        <begin position="344"/>
        <end position="360"/>
    </location>
</feature>
<evidence type="ECO:0000256" key="3">
    <source>
        <dbReference type="ARBA" id="ARBA00016937"/>
    </source>
</evidence>
<dbReference type="InterPro" id="IPR012337">
    <property type="entry name" value="RNaseH-like_sf"/>
</dbReference>
<evidence type="ECO:0000256" key="5">
    <source>
        <dbReference type="ARBA" id="ARBA00022722"/>
    </source>
</evidence>
<accession>A0A6A5VU32</accession>
<dbReference type="GO" id="GO:0000027">
    <property type="term" value="P:ribosomal large subunit assembly"/>
    <property type="evidence" value="ECO:0007669"/>
    <property type="project" value="TreeGrafter"/>
</dbReference>
<dbReference type="Pfam" id="PF00929">
    <property type="entry name" value="RNase_T"/>
    <property type="match status" value="1"/>
</dbReference>
<evidence type="ECO:0000313" key="12">
    <source>
        <dbReference type="EMBL" id="KAF1993302.1"/>
    </source>
</evidence>
<gene>
    <name evidence="12" type="ORF">P154DRAFT_527848</name>
</gene>
<feature type="region of interest" description="Disordered" evidence="10">
    <location>
        <begin position="1"/>
        <end position="113"/>
    </location>
</feature>
<feature type="compositionally biased region" description="Polar residues" evidence="10">
    <location>
        <begin position="7"/>
        <end position="30"/>
    </location>
</feature>
<comment type="function">
    <text evidence="9">Exoribonuclease involved in ribosome biosynthesis. Involved in the processing of ITS1, the internal transcribed spacer localized between the 18S and 5.8S rRNAs.</text>
</comment>
<feature type="domain" description="Exonuclease" evidence="11">
    <location>
        <begin position="149"/>
        <end position="315"/>
    </location>
</feature>
<dbReference type="InterPro" id="IPR013520">
    <property type="entry name" value="Ribonucl_H"/>
</dbReference>
<dbReference type="GO" id="GO:0008408">
    <property type="term" value="F:3'-5' exonuclease activity"/>
    <property type="evidence" value="ECO:0007669"/>
    <property type="project" value="InterPro"/>
</dbReference>
<dbReference type="InterPro" id="IPR047021">
    <property type="entry name" value="REXO1/3/4-like"/>
</dbReference>
<keyword evidence="6" id="KW-0378">Hydrolase</keyword>
<dbReference type="EMBL" id="ML977713">
    <property type="protein sequence ID" value="KAF1993302.1"/>
    <property type="molecule type" value="Genomic_DNA"/>
</dbReference>
<comment type="subcellular location">
    <subcellularLocation>
        <location evidence="1">Nucleus</location>
    </subcellularLocation>
</comment>
<evidence type="ECO:0000256" key="9">
    <source>
        <dbReference type="ARBA" id="ARBA00025599"/>
    </source>
</evidence>
<evidence type="ECO:0000256" key="8">
    <source>
        <dbReference type="ARBA" id="ARBA00023242"/>
    </source>
</evidence>
<dbReference type="SUPFAM" id="SSF53098">
    <property type="entry name" value="Ribonuclease H-like"/>
    <property type="match status" value="1"/>
</dbReference>
<keyword evidence="5" id="KW-0540">Nuclease</keyword>
<dbReference type="InterPro" id="IPR036397">
    <property type="entry name" value="RNaseH_sf"/>
</dbReference>
<feature type="region of interest" description="Disordered" evidence="10">
    <location>
        <begin position="327"/>
        <end position="360"/>
    </location>
</feature>
<dbReference type="GO" id="GO:0006364">
    <property type="term" value="P:rRNA processing"/>
    <property type="evidence" value="ECO:0007669"/>
    <property type="project" value="UniProtKB-KW"/>
</dbReference>
<keyword evidence="4" id="KW-0698">rRNA processing</keyword>
<dbReference type="CDD" id="cd06144">
    <property type="entry name" value="REX4_like"/>
    <property type="match status" value="1"/>
</dbReference>
<dbReference type="OrthoDB" id="8191639at2759"/>
<evidence type="ECO:0000256" key="6">
    <source>
        <dbReference type="ARBA" id="ARBA00022801"/>
    </source>
</evidence>
<keyword evidence="13" id="KW-1185">Reference proteome</keyword>
<evidence type="ECO:0000256" key="10">
    <source>
        <dbReference type="SAM" id="MobiDB-lite"/>
    </source>
</evidence>
<evidence type="ECO:0000256" key="1">
    <source>
        <dbReference type="ARBA" id="ARBA00004123"/>
    </source>
</evidence>
<evidence type="ECO:0000256" key="4">
    <source>
        <dbReference type="ARBA" id="ARBA00022552"/>
    </source>
</evidence>
<dbReference type="Proteomes" id="UP000799779">
    <property type="component" value="Unassembled WGS sequence"/>
</dbReference>
<feature type="compositionally biased region" description="Gly residues" evidence="10">
    <location>
        <begin position="331"/>
        <end position="340"/>
    </location>
</feature>
<name>A0A6A5VU32_9PLEO</name>
<proteinExistence type="inferred from homology"/>
<dbReference type="AlphaFoldDB" id="A0A6A5VU32"/>
<protein>
    <recommendedName>
        <fullName evidence="3">RNA exonuclease 4</fullName>
    </recommendedName>
</protein>
<keyword evidence="7" id="KW-0269">Exonuclease</keyword>
<dbReference type="GO" id="GO:0005634">
    <property type="term" value="C:nucleus"/>
    <property type="evidence" value="ECO:0007669"/>
    <property type="project" value="UniProtKB-SubCell"/>
</dbReference>
<dbReference type="PANTHER" id="PTHR12801">
    <property type="entry name" value="RNA EXONUCLEASE REXO1 / RECO3 FAMILY MEMBER-RELATED"/>
    <property type="match status" value="1"/>
</dbReference>
<evidence type="ECO:0000259" key="11">
    <source>
        <dbReference type="SMART" id="SM00479"/>
    </source>
</evidence>
<dbReference type="PANTHER" id="PTHR12801:SF45">
    <property type="entry name" value="RNA EXONUCLEASE 4"/>
    <property type="match status" value="1"/>
</dbReference>